<dbReference type="Proteomes" id="UP000663856">
    <property type="component" value="Unassembled WGS sequence"/>
</dbReference>
<dbReference type="EMBL" id="CAJOBG010009407">
    <property type="protein sequence ID" value="CAF4265612.1"/>
    <property type="molecule type" value="Genomic_DNA"/>
</dbReference>
<evidence type="ECO:0000313" key="3">
    <source>
        <dbReference type="EMBL" id="CAF4265612.1"/>
    </source>
</evidence>
<evidence type="ECO:0000313" key="1">
    <source>
        <dbReference type="EMBL" id="CAF2079247.1"/>
    </source>
</evidence>
<protein>
    <submittedName>
        <fullName evidence="1">Uncharacterized protein</fullName>
    </submittedName>
</protein>
<evidence type="ECO:0000313" key="5">
    <source>
        <dbReference type="Proteomes" id="UP000663856"/>
    </source>
</evidence>
<comment type="caution">
    <text evidence="1">The sequence shown here is derived from an EMBL/GenBank/DDBJ whole genome shotgun (WGS) entry which is preliminary data.</text>
</comment>
<dbReference type="Proteomes" id="UP000663866">
    <property type="component" value="Unassembled WGS sequence"/>
</dbReference>
<keyword evidence="6" id="KW-1185">Reference proteome</keyword>
<proteinExistence type="predicted"/>
<sequence length="104" mass="11940">MCTLFSATRRQLYTTIKFNFNVLQCTLGSRQCLLNGYLFLIHSSMGAQFHPSPTKLNMDISPSISHKTNSDIHILTNDYSLRVYSGSFDRAYICQEYGLEPRHL</sequence>
<dbReference type="EMBL" id="CAJNRG010008297">
    <property type="protein sequence ID" value="CAF2102961.1"/>
    <property type="molecule type" value="Genomic_DNA"/>
</dbReference>
<name>A0A816RZ98_9BILA</name>
<evidence type="ECO:0000313" key="2">
    <source>
        <dbReference type="EMBL" id="CAF2102961.1"/>
    </source>
</evidence>
<dbReference type="AlphaFoldDB" id="A0A816RZ98"/>
<dbReference type="EMBL" id="CAJOBF010010287">
    <property type="protein sequence ID" value="CAF4289073.1"/>
    <property type="molecule type" value="Genomic_DNA"/>
</dbReference>
<dbReference type="EMBL" id="CAJNRF010006220">
    <property type="protein sequence ID" value="CAF2079247.1"/>
    <property type="molecule type" value="Genomic_DNA"/>
</dbReference>
<accession>A0A816RZ98</accession>
<reference evidence="1" key="1">
    <citation type="submission" date="2021-02" db="EMBL/GenBank/DDBJ databases">
        <authorList>
            <person name="Nowell W R."/>
        </authorList>
    </citation>
    <scope>NUCLEOTIDE SEQUENCE</scope>
</reference>
<evidence type="ECO:0000313" key="4">
    <source>
        <dbReference type="EMBL" id="CAF4289073.1"/>
    </source>
</evidence>
<organism evidence="1 5">
    <name type="scientific">Rotaria magnacalcarata</name>
    <dbReference type="NCBI Taxonomy" id="392030"/>
    <lineage>
        <taxon>Eukaryota</taxon>
        <taxon>Metazoa</taxon>
        <taxon>Spiralia</taxon>
        <taxon>Gnathifera</taxon>
        <taxon>Rotifera</taxon>
        <taxon>Eurotatoria</taxon>
        <taxon>Bdelloidea</taxon>
        <taxon>Philodinida</taxon>
        <taxon>Philodinidae</taxon>
        <taxon>Rotaria</taxon>
    </lineage>
</organism>
<dbReference type="Proteomes" id="UP000663842">
    <property type="component" value="Unassembled WGS sequence"/>
</dbReference>
<evidence type="ECO:0000313" key="6">
    <source>
        <dbReference type="Proteomes" id="UP000663866"/>
    </source>
</evidence>
<gene>
    <name evidence="3" type="ORF">OVN521_LOCUS29806</name>
    <name evidence="4" type="ORF">UXM345_LOCUS32772</name>
    <name evidence="1" type="ORF">WKI299_LOCUS15751</name>
    <name evidence="2" type="ORF">XDN619_LOCUS19047</name>
</gene>
<dbReference type="Proteomes" id="UP000663887">
    <property type="component" value="Unassembled WGS sequence"/>
</dbReference>